<protein>
    <submittedName>
        <fullName evidence="2">NUDIX domain-containing protein</fullName>
    </submittedName>
</protein>
<dbReference type="Proteomes" id="UP000812270">
    <property type="component" value="Unassembled WGS sequence"/>
</dbReference>
<accession>A0A9E2SDD6</accession>
<keyword evidence="3" id="KW-1185">Reference proteome</keyword>
<dbReference type="PROSITE" id="PS00893">
    <property type="entry name" value="NUDIX_BOX"/>
    <property type="match status" value="1"/>
</dbReference>
<dbReference type="PANTHER" id="PTHR43736">
    <property type="entry name" value="ADP-RIBOSE PYROPHOSPHATASE"/>
    <property type="match status" value="1"/>
</dbReference>
<name>A0A9E2SDD6_9BACT</name>
<dbReference type="RefSeq" id="WP_217792164.1">
    <property type="nucleotide sequence ID" value="NZ_JAHSPG010000012.1"/>
</dbReference>
<feature type="domain" description="Nudix hydrolase" evidence="1">
    <location>
        <begin position="76"/>
        <end position="206"/>
    </location>
</feature>
<dbReference type="Pfam" id="PF00293">
    <property type="entry name" value="NUDIX"/>
    <property type="match status" value="1"/>
</dbReference>
<dbReference type="PROSITE" id="PS51462">
    <property type="entry name" value="NUDIX"/>
    <property type="match status" value="1"/>
</dbReference>
<evidence type="ECO:0000313" key="3">
    <source>
        <dbReference type="Proteomes" id="UP000812270"/>
    </source>
</evidence>
<organism evidence="2 3">
    <name type="scientific">Pinibacter aurantiacus</name>
    <dbReference type="NCBI Taxonomy" id="2851599"/>
    <lineage>
        <taxon>Bacteria</taxon>
        <taxon>Pseudomonadati</taxon>
        <taxon>Bacteroidota</taxon>
        <taxon>Chitinophagia</taxon>
        <taxon>Chitinophagales</taxon>
        <taxon>Chitinophagaceae</taxon>
        <taxon>Pinibacter</taxon>
    </lineage>
</organism>
<evidence type="ECO:0000313" key="2">
    <source>
        <dbReference type="EMBL" id="MBV4358475.1"/>
    </source>
</evidence>
<dbReference type="CDD" id="cd03673">
    <property type="entry name" value="NUDIX_Ap6A_hydrolase"/>
    <property type="match status" value="1"/>
</dbReference>
<dbReference type="EMBL" id="JAHSPG010000012">
    <property type="protein sequence ID" value="MBV4358475.1"/>
    <property type="molecule type" value="Genomic_DNA"/>
</dbReference>
<proteinExistence type="predicted"/>
<evidence type="ECO:0000259" key="1">
    <source>
        <dbReference type="PROSITE" id="PS51462"/>
    </source>
</evidence>
<dbReference type="AlphaFoldDB" id="A0A9E2SDD6"/>
<gene>
    <name evidence="2" type="ORF">KTO63_15025</name>
</gene>
<dbReference type="GO" id="GO:0016787">
    <property type="term" value="F:hydrolase activity"/>
    <property type="evidence" value="ECO:0007669"/>
    <property type="project" value="InterPro"/>
</dbReference>
<sequence length="207" mass="24221">MHIPIYFNDKPLFLCDAIDQEMEEFRHHDDTVFIDEFSTHAVNAMLHEMHSNKIHAGIFLHSNLEELRHAIWKKFRIIKAGGGVVENEKHALLFMLRRGKWDLPKGKLDDGETIEECAVREVEEETGLQQIKLKEHLLTTYHTYNESGHHILKESYWYKMSVDSKVQDMKPQTEEDITELKWVPKKQLADVLSNTFPSIKDVVKKLG</sequence>
<dbReference type="InterPro" id="IPR000086">
    <property type="entry name" value="NUDIX_hydrolase_dom"/>
</dbReference>
<comment type="caution">
    <text evidence="2">The sequence shown here is derived from an EMBL/GenBank/DDBJ whole genome shotgun (WGS) entry which is preliminary data.</text>
</comment>
<dbReference type="InterPro" id="IPR020084">
    <property type="entry name" value="NUDIX_hydrolase_CS"/>
</dbReference>
<dbReference type="PANTHER" id="PTHR43736:SF1">
    <property type="entry name" value="DIHYDRONEOPTERIN TRIPHOSPHATE DIPHOSPHATASE"/>
    <property type="match status" value="1"/>
</dbReference>
<reference evidence="2" key="1">
    <citation type="submission" date="2021-06" db="EMBL/GenBank/DDBJ databases">
        <authorList>
            <person name="Huq M.A."/>
        </authorList>
    </citation>
    <scope>NUCLEOTIDE SEQUENCE</scope>
    <source>
        <strain evidence="2">MAH-26</strain>
    </source>
</reference>